<comment type="caution">
    <text evidence="6">The sequence shown here is derived from an EMBL/GenBank/DDBJ whole genome shotgun (WGS) entry which is preliminary data.</text>
</comment>
<evidence type="ECO:0000259" key="5">
    <source>
        <dbReference type="Pfam" id="PF01555"/>
    </source>
</evidence>
<proteinExistence type="inferred from homology"/>
<dbReference type="SUPFAM" id="SSF53335">
    <property type="entry name" value="S-adenosyl-L-methionine-dependent methyltransferases"/>
    <property type="match status" value="1"/>
</dbReference>
<dbReference type="Gene3D" id="3.40.50.150">
    <property type="entry name" value="Vaccinia Virus protein VP39"/>
    <property type="match status" value="1"/>
</dbReference>
<dbReference type="GO" id="GO:0009307">
    <property type="term" value="P:DNA restriction-modification system"/>
    <property type="evidence" value="ECO:0007669"/>
    <property type="project" value="UniProtKB-KW"/>
</dbReference>
<name>A0A1L8CFU3_9LACO</name>
<dbReference type="EC" id="2.1.1.-" evidence="4"/>
<reference evidence="6 7" key="1">
    <citation type="journal article" date="2016" name="Syst. Appl. Microbiol.">
        <title>Genomic characterization of a fructophilic bee symbiont Lactobacillus kunkeei reveals its niche-specific adaptation.</title>
        <authorList>
            <person name="Maeno S."/>
            <person name="Tanizawa Y."/>
            <person name="Kanesaki Y."/>
            <person name="Kubota E."/>
            <person name="Kumar H."/>
            <person name="Dicks L."/>
            <person name="Salminen S."/>
            <person name="Nakagawa J."/>
            <person name="Arita M."/>
            <person name="Endo A."/>
        </authorList>
    </citation>
    <scope>NUCLEOTIDE SEQUENCE [LARGE SCALE GENOMIC DNA]</scope>
    <source>
        <strain evidence="6 7">FF30-6</strain>
    </source>
</reference>
<organism evidence="6 7">
    <name type="scientific">Apilactobacillus kunkeei</name>
    <dbReference type="NCBI Taxonomy" id="148814"/>
    <lineage>
        <taxon>Bacteria</taxon>
        <taxon>Bacillati</taxon>
        <taxon>Bacillota</taxon>
        <taxon>Bacilli</taxon>
        <taxon>Lactobacillales</taxon>
        <taxon>Lactobacillaceae</taxon>
        <taxon>Apilactobacillus</taxon>
    </lineage>
</organism>
<evidence type="ECO:0000256" key="3">
    <source>
        <dbReference type="ARBA" id="ARBA00022747"/>
    </source>
</evidence>
<dbReference type="InterPro" id="IPR002941">
    <property type="entry name" value="DNA_methylase_N4/N6"/>
</dbReference>
<dbReference type="Pfam" id="PF01555">
    <property type="entry name" value="N6_N4_Mtase"/>
    <property type="match status" value="1"/>
</dbReference>
<evidence type="ECO:0000313" key="6">
    <source>
        <dbReference type="EMBL" id="GAT90067.1"/>
    </source>
</evidence>
<dbReference type="GO" id="GO:0008170">
    <property type="term" value="F:N-methyltransferase activity"/>
    <property type="evidence" value="ECO:0007669"/>
    <property type="project" value="InterPro"/>
</dbReference>
<accession>A0A1L8CFU3</accession>
<protein>
    <recommendedName>
        <fullName evidence="4">Methyltransferase</fullName>
        <ecNumber evidence="4">2.1.1.-</ecNumber>
    </recommendedName>
</protein>
<dbReference type="InterPro" id="IPR029063">
    <property type="entry name" value="SAM-dependent_MTases_sf"/>
</dbReference>
<dbReference type="EMBL" id="BDDX01000001">
    <property type="protein sequence ID" value="GAT90067.1"/>
    <property type="molecule type" value="Genomic_DNA"/>
</dbReference>
<comment type="similarity">
    <text evidence="4">Belongs to the N(4)/N(6)-methyltransferase family.</text>
</comment>
<keyword evidence="2" id="KW-0808">Transferase</keyword>
<dbReference type="AlphaFoldDB" id="A0A1L8CFU3"/>
<gene>
    <name evidence="6" type="ORF">FF306_00159</name>
</gene>
<dbReference type="Proteomes" id="UP000186588">
    <property type="component" value="Unassembled WGS sequence"/>
</dbReference>
<dbReference type="InterPro" id="IPR001091">
    <property type="entry name" value="RM_Methyltransferase"/>
</dbReference>
<dbReference type="GO" id="GO:0003677">
    <property type="term" value="F:DNA binding"/>
    <property type="evidence" value="ECO:0007669"/>
    <property type="project" value="InterPro"/>
</dbReference>
<dbReference type="PRINTS" id="PR00508">
    <property type="entry name" value="S21N4MTFRASE"/>
</dbReference>
<keyword evidence="3" id="KW-0680">Restriction system</keyword>
<sequence length="244" mass="28425">MNKVQLQKGDCIKLMHELPDKSVDMILCDLPYGITNHKWDSIIPYDDLWTEYERIIKDNGAIVLFGAEPFSTKLRMSNMKLYRYDWVWLKSRATLFQMSHKRPMNKHELISVFYKHLPTYNPQMSKGKPYKTNGRRERKASGFLSSGMVNIPRNNKGTRYPTTILDFPNSNAKRYHPTEKPINILSYLIKTYTNENEVVLDNCMGSGSTGVACIRNNRKFIGFELNGHYFEVAQKRINNELDSL</sequence>
<feature type="domain" description="DNA methylase N-4/N-6" evidence="5">
    <location>
        <begin position="23"/>
        <end position="235"/>
    </location>
</feature>
<keyword evidence="1 6" id="KW-0489">Methyltransferase</keyword>
<evidence type="ECO:0000256" key="4">
    <source>
        <dbReference type="RuleBase" id="RU362026"/>
    </source>
</evidence>
<evidence type="ECO:0000256" key="2">
    <source>
        <dbReference type="ARBA" id="ARBA00022679"/>
    </source>
</evidence>
<evidence type="ECO:0000256" key="1">
    <source>
        <dbReference type="ARBA" id="ARBA00022603"/>
    </source>
</evidence>
<evidence type="ECO:0000313" key="7">
    <source>
        <dbReference type="Proteomes" id="UP000186588"/>
    </source>
</evidence>
<dbReference type="GO" id="GO:0032259">
    <property type="term" value="P:methylation"/>
    <property type="evidence" value="ECO:0007669"/>
    <property type="project" value="UniProtKB-KW"/>
</dbReference>